<gene>
    <name evidence="1" type="ORF">COV31_02995</name>
</gene>
<name>A0A2H0R3I8_9BACT</name>
<evidence type="ECO:0000313" key="2">
    <source>
        <dbReference type="Proteomes" id="UP000230232"/>
    </source>
</evidence>
<comment type="caution">
    <text evidence="1">The sequence shown here is derived from an EMBL/GenBank/DDBJ whole genome shotgun (WGS) entry which is preliminary data.</text>
</comment>
<reference evidence="1 2" key="1">
    <citation type="submission" date="2017-09" db="EMBL/GenBank/DDBJ databases">
        <title>Depth-based differentiation of microbial function through sediment-hosted aquifers and enrichment of novel symbionts in the deep terrestrial subsurface.</title>
        <authorList>
            <person name="Probst A.J."/>
            <person name="Ladd B."/>
            <person name="Jarett J.K."/>
            <person name="Geller-Mcgrath D.E."/>
            <person name="Sieber C.M."/>
            <person name="Emerson J.B."/>
            <person name="Anantharaman K."/>
            <person name="Thomas B.C."/>
            <person name="Malmstrom R."/>
            <person name="Stieglmeier M."/>
            <person name="Klingl A."/>
            <person name="Woyke T."/>
            <person name="Ryan C.M."/>
            <person name="Banfield J.F."/>
        </authorList>
    </citation>
    <scope>NUCLEOTIDE SEQUENCE [LARGE SCALE GENOMIC DNA]</scope>
    <source>
        <strain evidence="1">CG10_big_fil_rev_8_21_14_0_10_46_23</strain>
    </source>
</reference>
<sequence length="115" mass="13031">METARDGLQKVQKGNPNLLMFWSLGVQNPTEKIVEPDAQNFLALAGFDFFEIQHEVEDAPAKSTLTRIGFQSSPEAENPFGQIGRRVNRLQLHGRSPFFELSNLNFLNIKFNPNL</sequence>
<organism evidence="1 2">
    <name type="scientific">Candidatus Yanofskybacteria bacterium CG10_big_fil_rev_8_21_14_0_10_46_23</name>
    <dbReference type="NCBI Taxonomy" id="1975098"/>
    <lineage>
        <taxon>Bacteria</taxon>
        <taxon>Candidatus Yanofskyibacteriota</taxon>
    </lineage>
</organism>
<proteinExistence type="predicted"/>
<accession>A0A2H0R3I8</accession>
<dbReference type="Proteomes" id="UP000230232">
    <property type="component" value="Unassembled WGS sequence"/>
</dbReference>
<evidence type="ECO:0000313" key="1">
    <source>
        <dbReference type="EMBL" id="PIR41083.1"/>
    </source>
</evidence>
<dbReference type="EMBL" id="PCXO01000012">
    <property type="protein sequence ID" value="PIR41083.1"/>
    <property type="molecule type" value="Genomic_DNA"/>
</dbReference>
<protein>
    <submittedName>
        <fullName evidence="1">Uncharacterized protein</fullName>
    </submittedName>
</protein>
<dbReference type="AlphaFoldDB" id="A0A2H0R3I8"/>